<evidence type="ECO:0000313" key="2">
    <source>
        <dbReference type="EMBL" id="MDQ0371575.1"/>
    </source>
</evidence>
<dbReference type="EMBL" id="JAUSUZ010000001">
    <property type="protein sequence ID" value="MDQ0371575.1"/>
    <property type="molecule type" value="Genomic_DNA"/>
</dbReference>
<dbReference type="AlphaFoldDB" id="A0AAE3WAT8"/>
<reference evidence="2 3" key="1">
    <citation type="submission" date="2023-07" db="EMBL/GenBank/DDBJ databases">
        <title>Sequencing the genomes of 1000 actinobacteria strains.</title>
        <authorList>
            <person name="Klenk H.-P."/>
        </authorList>
    </citation>
    <scope>NUCLEOTIDE SEQUENCE [LARGE SCALE GENOMIC DNA]</scope>
    <source>
        <strain evidence="2 3">DSM 44709</strain>
    </source>
</reference>
<evidence type="ECO:0000313" key="3">
    <source>
        <dbReference type="Proteomes" id="UP001240236"/>
    </source>
</evidence>
<accession>A0AAE3WAT8</accession>
<name>A0AAE3WAT8_9ACTN</name>
<evidence type="ECO:0000256" key="1">
    <source>
        <dbReference type="SAM" id="MobiDB-lite"/>
    </source>
</evidence>
<dbReference type="RefSeq" id="WP_307248488.1">
    <property type="nucleotide sequence ID" value="NZ_JAUSUZ010000001.1"/>
</dbReference>
<proteinExistence type="predicted"/>
<feature type="region of interest" description="Disordered" evidence="1">
    <location>
        <begin position="53"/>
        <end position="75"/>
    </location>
</feature>
<comment type="caution">
    <text evidence="2">The sequence shown here is derived from an EMBL/GenBank/DDBJ whole genome shotgun (WGS) entry which is preliminary data.</text>
</comment>
<protein>
    <submittedName>
        <fullName evidence="2">Uncharacterized protein</fullName>
    </submittedName>
</protein>
<dbReference type="Proteomes" id="UP001240236">
    <property type="component" value="Unassembled WGS sequence"/>
</dbReference>
<gene>
    <name evidence="2" type="ORF">J2S42_008244</name>
</gene>
<organism evidence="2 3">
    <name type="scientific">Catenuloplanes indicus</name>
    <dbReference type="NCBI Taxonomy" id="137267"/>
    <lineage>
        <taxon>Bacteria</taxon>
        <taxon>Bacillati</taxon>
        <taxon>Actinomycetota</taxon>
        <taxon>Actinomycetes</taxon>
        <taxon>Micromonosporales</taxon>
        <taxon>Micromonosporaceae</taxon>
        <taxon>Catenuloplanes</taxon>
    </lineage>
</organism>
<sequence>MSDYRLSTLTVTGLRDRARNLDDPLGADDATLLDDAADLIEDLATENQRLRAQLSERAASPSAGQDEPAASVPTNCDGCGFPHCGPCDPDDLAAELERRHA</sequence>
<keyword evidence="3" id="KW-1185">Reference proteome</keyword>